<accession>I9TKB5</accession>
<evidence type="ECO:0000313" key="3">
    <source>
        <dbReference type="Proteomes" id="UP000005150"/>
    </source>
</evidence>
<dbReference type="PANTHER" id="PTHR32305">
    <property type="match status" value="1"/>
</dbReference>
<feature type="domain" description="DUF6443" evidence="1">
    <location>
        <begin position="42"/>
        <end position="158"/>
    </location>
</feature>
<organism evidence="2 3">
    <name type="scientific">Bacteroides salyersiae CL02T12C01</name>
    <dbReference type="NCBI Taxonomy" id="997887"/>
    <lineage>
        <taxon>Bacteria</taxon>
        <taxon>Pseudomonadati</taxon>
        <taxon>Bacteroidota</taxon>
        <taxon>Bacteroidia</taxon>
        <taxon>Bacteroidales</taxon>
        <taxon>Bacteroidaceae</taxon>
        <taxon>Bacteroides</taxon>
    </lineage>
</organism>
<evidence type="ECO:0000313" key="2">
    <source>
        <dbReference type="EMBL" id="EIY69563.1"/>
    </source>
</evidence>
<dbReference type="PANTHER" id="PTHR32305:SF15">
    <property type="entry name" value="PROTEIN RHSA-RELATED"/>
    <property type="match status" value="1"/>
</dbReference>
<dbReference type="Pfam" id="PF20041">
    <property type="entry name" value="DUF6443"/>
    <property type="match status" value="1"/>
</dbReference>
<dbReference type="Gene3D" id="2.180.10.10">
    <property type="entry name" value="RHS repeat-associated core"/>
    <property type="match status" value="1"/>
</dbReference>
<evidence type="ECO:0000259" key="1">
    <source>
        <dbReference type="Pfam" id="PF20041"/>
    </source>
</evidence>
<proteinExistence type="predicted"/>
<keyword evidence="3" id="KW-1185">Reference proteome</keyword>
<reference evidence="2 3" key="1">
    <citation type="submission" date="2012-02" db="EMBL/GenBank/DDBJ databases">
        <title>The Genome Sequence of Bacteroides salyersiae CL02T12C01.</title>
        <authorList>
            <consortium name="The Broad Institute Genome Sequencing Platform"/>
            <person name="Earl A."/>
            <person name="Ward D."/>
            <person name="Feldgarden M."/>
            <person name="Gevers D."/>
            <person name="Zitomersky N.L."/>
            <person name="Coyne M.J."/>
            <person name="Comstock L.E."/>
            <person name="Young S.K."/>
            <person name="Zeng Q."/>
            <person name="Gargeya S."/>
            <person name="Fitzgerald M."/>
            <person name="Haas B."/>
            <person name="Abouelleil A."/>
            <person name="Alvarado L."/>
            <person name="Arachchi H.M."/>
            <person name="Berlin A."/>
            <person name="Chapman S.B."/>
            <person name="Gearin G."/>
            <person name="Goldberg J."/>
            <person name="Griggs A."/>
            <person name="Gujja S."/>
            <person name="Hansen M."/>
            <person name="Heiman D."/>
            <person name="Howarth C."/>
            <person name="Larimer J."/>
            <person name="Lui A."/>
            <person name="MacDonald P.J.P."/>
            <person name="McCowen C."/>
            <person name="Montmayeur A."/>
            <person name="Murphy C."/>
            <person name="Neiman D."/>
            <person name="Pearson M."/>
            <person name="Priest M."/>
            <person name="Roberts A."/>
            <person name="Saif S."/>
            <person name="Shea T."/>
            <person name="Sisk P."/>
            <person name="Stolte C."/>
            <person name="Sykes S."/>
            <person name="Wortman J."/>
            <person name="Nusbaum C."/>
            <person name="Birren B."/>
        </authorList>
    </citation>
    <scope>NUCLEOTIDE SEQUENCE [LARGE SCALE GENOMIC DNA]</scope>
    <source>
        <strain evidence="2 3">CL02T12C01</strain>
    </source>
</reference>
<protein>
    <submittedName>
        <fullName evidence="2">RHS repeat-associated core domain-containing protein</fullName>
    </submittedName>
</protein>
<dbReference type="InterPro" id="IPR050708">
    <property type="entry name" value="T6SS_VgrG/RHS"/>
</dbReference>
<dbReference type="Proteomes" id="UP000005150">
    <property type="component" value="Unassembled WGS sequence"/>
</dbReference>
<comment type="caution">
    <text evidence="2">The sequence shown here is derived from an EMBL/GenBank/DDBJ whole genome shotgun (WGS) entry which is preliminary data.</text>
</comment>
<dbReference type="InterPro" id="IPR045619">
    <property type="entry name" value="DUF6443"/>
</dbReference>
<dbReference type="PATRIC" id="fig|997887.3.peg.609"/>
<sequence length="1132" mass="128569">MNIIIQKTNTMRSIISILILSLFLSVHLSGQSSGSCYVRTRTMLNSSGNSYMESLQYVDGLGRLAQTNLKRQSGDGDKDIVTLLQYDSYNRKSKEWIPTAIANDGNWVEDLSLFNHSEDSYPYSTNLYAGGPLNLPSEQYGAGENWYKAGRSFKADYSYNSSTEEAFLCAHYAIDTNGRLICNGNYESYTLDVTIYEDEDRHVSYEFRDEQDRLLLNRNQLRSHQGFLDTYYVYDQVGNLRYVIPPALSLAGLTDDSIEKYAFIYEYDSKRRCIRKQLPGGVVVTYIYDKADRLRMSQDSNQADRGEWTYYKYDMLGRMILTGIFKDSSSYDTIQGRVNQNVILTESFDASKRDLYTCNSYPTEPAKMITLIADYYDNYDYQSELPALFDNCKVYVSGVSDPEYNVPKGMKTGRKIALLDDFDQYLWTTIRYGTTGLPVQTISMNALGGLEKEYVKYSFTGQPIERRLEHSANAYVVAPTELYTYTYDHADRLVCTYYNYYKDPEICYPISKLSYDDVGRLCKKELYDRLGIVETINYRYNIRGWLSGITSGSFCETLYYEDGPTPFPKFYNGNIAGQLVQYPTVNDVVSGYGFSYDYQNRLIRAVYGEGSGLADNGGRYSEMISYGANGNIIHHLNTGSRDGTYGTVQDVYAVYDGNRLKSVTDNISSPIHYNNQFLSVSGDDNGQGYQYIYDKNGNLIQDYNRGISLITYNYLNLPETVQMRNGNSIHYTYDALGRKHGRRIITLKASVDVPMGELHSTGSDEIKTDKRYYYCANTIYIGLSKMRYYLSFIPNGYIYSNDWYYQITDHLGNVRAEVDQGGVQYTTNYYPSGIEHDGHKLNLDYAFGNKEYQSSHGVNWYDFGKRHYDMIFGWTTMDPRCEEYYSYTPYGYCGGNPMNRIDPNGEAWRPTYSEDADGNIIVNGYEWVPEEESYDESGNLLRGLFHQAIFFSDNGTFNAEEKSNVGSSTATVYLADGATETYDACTNPSSSDYATVPEGVYQAKVGSHKGKYTALRMSDTDGSGKIELGEPNPNPNYSDGRTYAEGINIHKAGEKNLTGMTDNNSPVSAGCLLIDRNNWDGFIGNFDNASQKTNVVSVTVSRTLSSPSNAMIRPAFNFILNGSRFNFFNNRR</sequence>
<dbReference type="EMBL" id="AGXV01000010">
    <property type="protein sequence ID" value="EIY69563.1"/>
    <property type="molecule type" value="Genomic_DNA"/>
</dbReference>
<gene>
    <name evidence="2" type="ORF">HMPREF1071_00583</name>
</gene>
<dbReference type="HOGENOM" id="CLU_004466_0_0_10"/>
<dbReference type="RefSeq" id="WP_007478676.1">
    <property type="nucleotide sequence ID" value="NZ_JH724307.1"/>
</dbReference>
<dbReference type="AlphaFoldDB" id="I9TKB5"/>
<name>I9TKB5_9BACE</name>